<keyword evidence="2" id="KW-0238">DNA-binding</keyword>
<dbReference type="SUPFAM" id="SSF46785">
    <property type="entry name" value="Winged helix' DNA-binding domain"/>
    <property type="match status" value="1"/>
</dbReference>
<name>A9AU89_HERA2</name>
<dbReference type="STRING" id="316274.Haur_0357"/>
<keyword evidence="3" id="KW-0804">Transcription</keyword>
<dbReference type="Pfam" id="PF07840">
    <property type="entry name" value="FadR_C"/>
    <property type="match status" value="1"/>
</dbReference>
<accession>A9AU89</accession>
<dbReference type="GO" id="GO:0019217">
    <property type="term" value="P:regulation of fatty acid metabolic process"/>
    <property type="evidence" value="ECO:0007669"/>
    <property type="project" value="InterPro"/>
</dbReference>
<dbReference type="InterPro" id="IPR036390">
    <property type="entry name" value="WH_DNA-bd_sf"/>
</dbReference>
<dbReference type="InParanoid" id="A9AU89"/>
<evidence type="ECO:0000256" key="1">
    <source>
        <dbReference type="ARBA" id="ARBA00023015"/>
    </source>
</evidence>
<dbReference type="Pfam" id="PF00392">
    <property type="entry name" value="GntR"/>
    <property type="match status" value="1"/>
</dbReference>
<feature type="domain" description="HTH gntR-type" evidence="4">
    <location>
        <begin position="5"/>
        <end position="73"/>
    </location>
</feature>
<organism evidence="5 6">
    <name type="scientific">Herpetosiphon aurantiacus (strain ATCC 23779 / DSM 785 / 114-95)</name>
    <dbReference type="NCBI Taxonomy" id="316274"/>
    <lineage>
        <taxon>Bacteria</taxon>
        <taxon>Bacillati</taxon>
        <taxon>Chloroflexota</taxon>
        <taxon>Chloroflexia</taxon>
        <taxon>Herpetosiphonales</taxon>
        <taxon>Herpetosiphonaceae</taxon>
        <taxon>Herpetosiphon</taxon>
    </lineage>
</organism>
<dbReference type="PROSITE" id="PS50949">
    <property type="entry name" value="HTH_GNTR"/>
    <property type="match status" value="1"/>
</dbReference>
<dbReference type="InterPro" id="IPR008920">
    <property type="entry name" value="TF_FadR/GntR_C"/>
</dbReference>
<dbReference type="InterPro" id="IPR028374">
    <property type="entry name" value="FadR_C"/>
</dbReference>
<evidence type="ECO:0000256" key="3">
    <source>
        <dbReference type="ARBA" id="ARBA00023163"/>
    </source>
</evidence>
<dbReference type="InterPro" id="IPR036388">
    <property type="entry name" value="WH-like_DNA-bd_sf"/>
</dbReference>
<keyword evidence="1" id="KW-0805">Transcription regulation</keyword>
<dbReference type="BioCyc" id="HAUR316274:GHYA-360-MONOMER"/>
<dbReference type="FunCoup" id="A9AU89">
    <property type="interactions" value="145"/>
</dbReference>
<evidence type="ECO:0000313" key="6">
    <source>
        <dbReference type="Proteomes" id="UP000000787"/>
    </source>
</evidence>
<reference evidence="5 6" key="1">
    <citation type="journal article" date="2011" name="Stand. Genomic Sci.">
        <title>Complete genome sequence of the filamentous gliding predatory bacterium Herpetosiphon aurantiacus type strain (114-95(T)).</title>
        <authorList>
            <person name="Kiss H."/>
            <person name="Nett M."/>
            <person name="Domin N."/>
            <person name="Martin K."/>
            <person name="Maresca J.A."/>
            <person name="Copeland A."/>
            <person name="Lapidus A."/>
            <person name="Lucas S."/>
            <person name="Berry K.W."/>
            <person name="Glavina Del Rio T."/>
            <person name="Dalin E."/>
            <person name="Tice H."/>
            <person name="Pitluck S."/>
            <person name="Richardson P."/>
            <person name="Bruce D."/>
            <person name="Goodwin L."/>
            <person name="Han C."/>
            <person name="Detter J.C."/>
            <person name="Schmutz J."/>
            <person name="Brettin T."/>
            <person name="Land M."/>
            <person name="Hauser L."/>
            <person name="Kyrpides N.C."/>
            <person name="Ivanova N."/>
            <person name="Goker M."/>
            <person name="Woyke T."/>
            <person name="Klenk H.P."/>
            <person name="Bryant D.A."/>
        </authorList>
    </citation>
    <scope>NUCLEOTIDE SEQUENCE [LARGE SCALE GENOMIC DNA]</scope>
    <source>
        <strain evidence="6">ATCC 23779 / DSM 785 / 114-95</strain>
    </source>
</reference>
<dbReference type="Proteomes" id="UP000000787">
    <property type="component" value="Chromosome"/>
</dbReference>
<evidence type="ECO:0000259" key="4">
    <source>
        <dbReference type="PROSITE" id="PS50949"/>
    </source>
</evidence>
<dbReference type="GO" id="GO:0003700">
    <property type="term" value="F:DNA-binding transcription factor activity"/>
    <property type="evidence" value="ECO:0007669"/>
    <property type="project" value="InterPro"/>
</dbReference>
<sequence>MSELQRPASYCEQQLIKRIIGGSYAAGSSLPSERELAVQLGVTRPTLREAIQRLARDGWLVVQQGKPTMVCNIWHDGGLGVLRSLVQYSTELPAQIVPQLLAVRLDLAPSYTAMAIEHHAEAIAALLQTALPLADNAAAYAQFDWQLQHQLTIASTNPIYTLILNGFRGFYQMMALDYFELAQAREHSAAFYRTLLQAAQTRDADLARQASQFAMQQSIEVWQLLAANINNTQRG</sequence>
<dbReference type="GO" id="GO:0000062">
    <property type="term" value="F:fatty-acyl-CoA binding"/>
    <property type="evidence" value="ECO:0007669"/>
    <property type="project" value="InterPro"/>
</dbReference>
<proteinExistence type="predicted"/>
<dbReference type="NCBIfam" id="NF003444">
    <property type="entry name" value="PRK04984.1"/>
    <property type="match status" value="1"/>
</dbReference>
<dbReference type="PANTHER" id="PTHR43537:SF52">
    <property type="entry name" value="FATTY ACID METABOLISM REGULATOR PROTEIN"/>
    <property type="match status" value="1"/>
</dbReference>
<dbReference type="PRINTS" id="PR00035">
    <property type="entry name" value="HTHGNTR"/>
</dbReference>
<dbReference type="GO" id="GO:0003677">
    <property type="term" value="F:DNA binding"/>
    <property type="evidence" value="ECO:0007669"/>
    <property type="project" value="UniProtKB-KW"/>
</dbReference>
<gene>
    <name evidence="5" type="ordered locus">Haur_0357</name>
</gene>
<keyword evidence="6" id="KW-1185">Reference proteome</keyword>
<dbReference type="SMART" id="SM00345">
    <property type="entry name" value="HTH_GNTR"/>
    <property type="match status" value="1"/>
</dbReference>
<dbReference type="Gene3D" id="1.10.10.10">
    <property type="entry name" value="Winged helix-like DNA-binding domain superfamily/Winged helix DNA-binding domain"/>
    <property type="match status" value="1"/>
</dbReference>
<evidence type="ECO:0000313" key="5">
    <source>
        <dbReference type="EMBL" id="ABX03008.1"/>
    </source>
</evidence>
<dbReference type="eggNOG" id="COG2186">
    <property type="taxonomic scope" value="Bacteria"/>
</dbReference>
<dbReference type="HOGENOM" id="CLU_017584_9_4_0"/>
<dbReference type="InterPro" id="IPR000524">
    <property type="entry name" value="Tscrpt_reg_HTH_GntR"/>
</dbReference>
<dbReference type="SUPFAM" id="SSF48008">
    <property type="entry name" value="GntR ligand-binding domain-like"/>
    <property type="match status" value="1"/>
</dbReference>
<evidence type="ECO:0000256" key="2">
    <source>
        <dbReference type="ARBA" id="ARBA00023125"/>
    </source>
</evidence>
<dbReference type="Gene3D" id="1.20.120.530">
    <property type="entry name" value="GntR ligand-binding domain-like"/>
    <property type="match status" value="1"/>
</dbReference>
<dbReference type="EMBL" id="CP000875">
    <property type="protein sequence ID" value="ABX03008.1"/>
    <property type="molecule type" value="Genomic_DNA"/>
</dbReference>
<dbReference type="AlphaFoldDB" id="A9AU89"/>
<dbReference type="PANTHER" id="PTHR43537">
    <property type="entry name" value="TRANSCRIPTIONAL REGULATOR, GNTR FAMILY"/>
    <property type="match status" value="1"/>
</dbReference>
<protein>
    <submittedName>
        <fullName evidence="5">Regulatory protein GntR HTH</fullName>
    </submittedName>
</protein>
<dbReference type="KEGG" id="hau:Haur_0357"/>
<dbReference type="CDD" id="cd07377">
    <property type="entry name" value="WHTH_GntR"/>
    <property type="match status" value="1"/>
</dbReference>